<dbReference type="EMBL" id="BJHW01000001">
    <property type="protein sequence ID" value="GDY49917.1"/>
    <property type="molecule type" value="Genomic_DNA"/>
</dbReference>
<keyword evidence="3" id="KW-1185">Reference proteome</keyword>
<dbReference type="OrthoDB" id="3380505at2"/>
<proteinExistence type="predicted"/>
<dbReference type="AlphaFoldDB" id="A0A4D4KTX3"/>
<organism evidence="2 3">
    <name type="scientific">Streptomyces violaceusniger</name>
    <dbReference type="NCBI Taxonomy" id="68280"/>
    <lineage>
        <taxon>Bacteria</taxon>
        <taxon>Bacillati</taxon>
        <taxon>Actinomycetota</taxon>
        <taxon>Actinomycetes</taxon>
        <taxon>Kitasatosporales</taxon>
        <taxon>Streptomycetaceae</taxon>
        <taxon>Streptomyces</taxon>
        <taxon>Streptomyces violaceusniger group</taxon>
    </lineage>
</organism>
<gene>
    <name evidence="2" type="ORF">SVIO_005400</name>
</gene>
<dbReference type="Proteomes" id="UP000301309">
    <property type="component" value="Unassembled WGS sequence"/>
</dbReference>
<protein>
    <submittedName>
        <fullName evidence="2">Uncharacterized protein</fullName>
    </submittedName>
</protein>
<evidence type="ECO:0000313" key="2">
    <source>
        <dbReference type="EMBL" id="GDY49917.1"/>
    </source>
</evidence>
<reference evidence="2 3" key="1">
    <citation type="journal article" date="2020" name="Int. J. Syst. Evol. Microbiol.">
        <title>Reclassification of Streptomyces castelarensis and Streptomyces sporoclivatus as later heterotypic synonyms of Streptomyces antimycoticus.</title>
        <authorList>
            <person name="Komaki H."/>
            <person name="Tamura T."/>
        </authorList>
    </citation>
    <scope>NUCLEOTIDE SEQUENCE [LARGE SCALE GENOMIC DNA]</scope>
    <source>
        <strain evidence="2 3">NBRC 13459</strain>
    </source>
</reference>
<evidence type="ECO:0000256" key="1">
    <source>
        <dbReference type="SAM" id="MobiDB-lite"/>
    </source>
</evidence>
<accession>A0A4D4KTX3</accession>
<sequence length="99" mass="11546">MSRTDKTKPSWVRHREHGGLPLHDHRHGPCDLPPLPPRQDTGTRCRWATVTGMASPWACCARTQERSAYKEWQGWVKAANRKVRYAGRRAARHWQMDMD</sequence>
<name>A0A4D4KTX3_STRVO</name>
<comment type="caution">
    <text evidence="2">The sequence shown here is derived from an EMBL/GenBank/DDBJ whole genome shotgun (WGS) entry which is preliminary data.</text>
</comment>
<feature type="region of interest" description="Disordered" evidence="1">
    <location>
        <begin position="1"/>
        <end position="38"/>
    </location>
</feature>
<evidence type="ECO:0000313" key="3">
    <source>
        <dbReference type="Proteomes" id="UP000301309"/>
    </source>
</evidence>